<evidence type="ECO:0000313" key="2">
    <source>
        <dbReference type="EMBL" id="RDX93253.1"/>
    </source>
</evidence>
<name>A0A371GS51_MUCPR</name>
<keyword evidence="3" id="KW-1185">Reference proteome</keyword>
<feature type="domain" description="G-patch" evidence="1">
    <location>
        <begin position="73"/>
        <end position="119"/>
    </location>
</feature>
<evidence type="ECO:0000313" key="3">
    <source>
        <dbReference type="Proteomes" id="UP000257109"/>
    </source>
</evidence>
<dbReference type="OrthoDB" id="1095202at2759"/>
<organism evidence="2 3">
    <name type="scientific">Mucuna pruriens</name>
    <name type="common">Velvet bean</name>
    <name type="synonym">Dolichos pruriens</name>
    <dbReference type="NCBI Taxonomy" id="157652"/>
    <lineage>
        <taxon>Eukaryota</taxon>
        <taxon>Viridiplantae</taxon>
        <taxon>Streptophyta</taxon>
        <taxon>Embryophyta</taxon>
        <taxon>Tracheophyta</taxon>
        <taxon>Spermatophyta</taxon>
        <taxon>Magnoliopsida</taxon>
        <taxon>eudicotyledons</taxon>
        <taxon>Gunneridae</taxon>
        <taxon>Pentapetalae</taxon>
        <taxon>rosids</taxon>
        <taxon>fabids</taxon>
        <taxon>Fabales</taxon>
        <taxon>Fabaceae</taxon>
        <taxon>Papilionoideae</taxon>
        <taxon>50 kb inversion clade</taxon>
        <taxon>NPAAA clade</taxon>
        <taxon>indigoferoid/millettioid clade</taxon>
        <taxon>Phaseoleae</taxon>
        <taxon>Mucuna</taxon>
    </lineage>
</organism>
<evidence type="ECO:0000259" key="1">
    <source>
        <dbReference type="PROSITE" id="PS50174"/>
    </source>
</evidence>
<gene>
    <name evidence="2" type="ORF">CR513_24512</name>
</gene>
<sequence>MGAIPSSLHQKVKFIADKLISIVGEREMMVSTPFPTEYVEEDEEALENSCQALEIVGTTSIEAERGNLKPSKAVIMAEKVLITNGFEPCKGLGRRLDGIADPVAIPENPGRVGLGYSGAGRKAKPGWKV</sequence>
<dbReference type="Pfam" id="PF01585">
    <property type="entry name" value="G-patch"/>
    <property type="match status" value="1"/>
</dbReference>
<dbReference type="AlphaFoldDB" id="A0A371GS51"/>
<dbReference type="GO" id="GO:0003676">
    <property type="term" value="F:nucleic acid binding"/>
    <property type="evidence" value="ECO:0007669"/>
    <property type="project" value="InterPro"/>
</dbReference>
<reference evidence="2" key="1">
    <citation type="submission" date="2018-05" db="EMBL/GenBank/DDBJ databases">
        <title>Draft genome of Mucuna pruriens seed.</title>
        <authorList>
            <person name="Nnadi N.E."/>
            <person name="Vos R."/>
            <person name="Hasami M.H."/>
            <person name="Devisetty U.K."/>
            <person name="Aguiy J.C."/>
        </authorList>
    </citation>
    <scope>NUCLEOTIDE SEQUENCE [LARGE SCALE GENOMIC DNA]</scope>
    <source>
        <strain evidence="2">JCA_2017</strain>
    </source>
</reference>
<feature type="non-terminal residue" evidence="2">
    <location>
        <position position="1"/>
    </location>
</feature>
<dbReference type="Proteomes" id="UP000257109">
    <property type="component" value="Unassembled WGS sequence"/>
</dbReference>
<dbReference type="PROSITE" id="PS50174">
    <property type="entry name" value="G_PATCH"/>
    <property type="match status" value="1"/>
</dbReference>
<comment type="caution">
    <text evidence="2">The sequence shown here is derived from an EMBL/GenBank/DDBJ whole genome shotgun (WGS) entry which is preliminary data.</text>
</comment>
<proteinExistence type="predicted"/>
<accession>A0A371GS51</accession>
<dbReference type="EMBL" id="QJKJ01004658">
    <property type="protein sequence ID" value="RDX93253.1"/>
    <property type="molecule type" value="Genomic_DNA"/>
</dbReference>
<protein>
    <recommendedName>
        <fullName evidence="1">G-patch domain-containing protein</fullName>
    </recommendedName>
</protein>
<dbReference type="InterPro" id="IPR000467">
    <property type="entry name" value="G_patch_dom"/>
</dbReference>